<comment type="caution">
    <text evidence="1">The sequence shown here is derived from an EMBL/GenBank/DDBJ whole genome shotgun (WGS) entry which is preliminary data.</text>
</comment>
<evidence type="ECO:0000313" key="1">
    <source>
        <dbReference type="EMBL" id="CDI41661.1"/>
    </source>
</evidence>
<sequence>MSWLHNSDEVKALTSRQVGWLMKGFSIDPKIKNLKTVSVLQILRRLLDTFNYMTFTIERTAFGYSDTLSTGFLEKEPEY</sequence>
<gene>
    <name evidence="1" type="ORF">LHCIRMBIA953_00644</name>
</gene>
<name>U4QF08_LACHE</name>
<organism evidence="1 2">
    <name type="scientific">Lactobacillus helveticus CIRM-BIA 953</name>
    <dbReference type="NCBI Taxonomy" id="1226335"/>
    <lineage>
        <taxon>Bacteria</taxon>
        <taxon>Bacillati</taxon>
        <taxon>Bacillota</taxon>
        <taxon>Bacilli</taxon>
        <taxon>Lactobacillales</taxon>
        <taxon>Lactobacillaceae</taxon>
        <taxon>Lactobacillus</taxon>
    </lineage>
</organism>
<reference evidence="1 2" key="1">
    <citation type="submission" date="2013-09" db="EMBL/GenBank/DDBJ databases">
        <title>Draft Genome Sequence of five Lactobacillus helveticus strains CIRM-BIA 101T, 103, 104, 951 and 953 isolated from milk product.</title>
        <authorList>
            <person name="Valence F."/>
            <person name="Chuat V."/>
            <person name="Ma L."/>
            <person name="Creno S."/>
            <person name="Falentin H."/>
            <person name="Lortal S."/>
            <person name="Bizet C."/>
            <person name="Clermont D."/>
            <person name="Loux V."/>
            <person name="Bouchier C."/>
            <person name="Cousin S."/>
        </authorList>
    </citation>
    <scope>NUCLEOTIDE SEQUENCE [LARGE SCALE GENOMIC DNA]</scope>
    <source>
        <strain evidence="1 2">CIRM-BIA 953</strain>
    </source>
</reference>
<dbReference type="AlphaFoldDB" id="U4QF08"/>
<protein>
    <submittedName>
        <fullName evidence="1">Transposase ORF_A</fullName>
    </submittedName>
</protein>
<dbReference type="EMBL" id="CBUH010000037">
    <property type="protein sequence ID" value="CDI41661.1"/>
    <property type="molecule type" value="Genomic_DNA"/>
</dbReference>
<dbReference type="RefSeq" id="WP_023060920.1">
    <property type="nucleotide sequence ID" value="NZ_CBUH010000037.1"/>
</dbReference>
<dbReference type="Proteomes" id="UP000017243">
    <property type="component" value="Unassembled WGS sequence"/>
</dbReference>
<proteinExistence type="predicted"/>
<accession>U4QF08</accession>
<evidence type="ECO:0000313" key="2">
    <source>
        <dbReference type="Proteomes" id="UP000017243"/>
    </source>
</evidence>